<accession>A0ABY7UU45</accession>
<name>A0ABY7UU45_9RHOB</name>
<organism evidence="1 2">
    <name type="scientific">Paracoccus marcusii</name>
    <dbReference type="NCBI Taxonomy" id="59779"/>
    <lineage>
        <taxon>Bacteria</taxon>
        <taxon>Pseudomonadati</taxon>
        <taxon>Pseudomonadota</taxon>
        <taxon>Alphaproteobacteria</taxon>
        <taxon>Rhodobacterales</taxon>
        <taxon>Paracoccaceae</taxon>
        <taxon>Paracoccus</taxon>
    </lineage>
</organism>
<evidence type="ECO:0000313" key="1">
    <source>
        <dbReference type="EMBL" id="WDA13458.1"/>
    </source>
</evidence>
<gene>
    <name evidence="1" type="ORF">PRL19_04180</name>
</gene>
<sequence>MRQHESLTGTLLKHLIPPHAMRGKVEWGSVKGWHSTEAHFIQIALGASTEKQKKKVPGFIGGLLVEIRGKAIKVMDISPITLPEGISEKKPSSLNHAFTILSEVYEIHRAAHTGSIYETVFYQGGDDRWYPLGHLRKLGGTDFGNTALAHEKTADLFSELNEH</sequence>
<dbReference type="EMBL" id="CP117466">
    <property type="protein sequence ID" value="WDA13458.1"/>
    <property type="molecule type" value="Genomic_DNA"/>
</dbReference>
<evidence type="ECO:0000313" key="2">
    <source>
        <dbReference type="Proteomes" id="UP001216899"/>
    </source>
</evidence>
<proteinExistence type="predicted"/>
<dbReference type="RefSeq" id="WP_273743983.1">
    <property type="nucleotide sequence ID" value="NZ_CP117466.1"/>
</dbReference>
<reference evidence="1 2" key="1">
    <citation type="submission" date="2023-02" db="EMBL/GenBank/DDBJ databases">
        <title>Whole genome sequenc of Paracoccus marcusii MBLB0836.</title>
        <authorList>
            <person name="Seo M.-J."/>
            <person name="Cho E.-S."/>
            <person name="Hwang C.Y."/>
        </authorList>
    </citation>
    <scope>NUCLEOTIDE SEQUENCE [LARGE SCALE GENOMIC DNA]</scope>
    <source>
        <strain evidence="1 2">MBLB0836</strain>
    </source>
</reference>
<keyword evidence="2" id="KW-1185">Reference proteome</keyword>
<protein>
    <submittedName>
        <fullName evidence="1">Uncharacterized protein</fullName>
    </submittedName>
</protein>
<dbReference type="Proteomes" id="UP001216899">
    <property type="component" value="Chromosome"/>
</dbReference>